<dbReference type="Proteomes" id="UP001379945">
    <property type="component" value="Unassembled WGS sequence"/>
</dbReference>
<dbReference type="RefSeq" id="WP_341397925.1">
    <property type="nucleotide sequence ID" value="NZ_JBBUTI010000003.1"/>
</dbReference>
<dbReference type="Gene3D" id="1.10.10.60">
    <property type="entry name" value="Homeodomain-like"/>
    <property type="match status" value="1"/>
</dbReference>
<evidence type="ECO:0000256" key="3">
    <source>
        <dbReference type="ARBA" id="ARBA00023163"/>
    </source>
</evidence>
<dbReference type="InterPro" id="IPR050204">
    <property type="entry name" value="AraC_XylS_family_regulators"/>
</dbReference>
<keyword evidence="2" id="KW-0238">DNA-binding</keyword>
<dbReference type="InterPro" id="IPR011051">
    <property type="entry name" value="RmlC_Cupin_sf"/>
</dbReference>
<protein>
    <submittedName>
        <fullName evidence="5">Helix-turn-helix domain-containing protein</fullName>
    </submittedName>
</protein>
<gene>
    <name evidence="5" type="ORF">AACH00_04690</name>
</gene>
<keyword evidence="1" id="KW-0805">Transcription regulation</keyword>
<keyword evidence="6" id="KW-1185">Reference proteome</keyword>
<dbReference type="PANTHER" id="PTHR46796">
    <property type="entry name" value="HTH-TYPE TRANSCRIPTIONAL ACTIVATOR RHAS-RELATED"/>
    <property type="match status" value="1"/>
</dbReference>
<evidence type="ECO:0000256" key="1">
    <source>
        <dbReference type="ARBA" id="ARBA00023015"/>
    </source>
</evidence>
<sequence length="307" mass="33459">MAAQTPIPSAAQPTAAVRSLPSYLLYGEQGGAASSERLHVETISSRSRLHDWEIQPHRHDTFFQILYMAQGQAEARLDSQVCPLRGPCAVCVPALVAHGFRFDPGVEGHVVTVQERHLASLLDAVPGLWARLAQPHWLALRGHGPAARSLGSAVATLAAEYANPQPWRALALDAALLQTMVSLARALPDDAPVPAAGAGRAADHLARYRALIDARFRLQPRVADLAAELGLTPTQLNRICQRVLGRSALALLHDRLMLEAQRQLTYTTLSIKRIGLDLGFTDAGYFTRFFQRLSGLAPGTWREQAQR</sequence>
<dbReference type="EMBL" id="JBBUTI010000003">
    <property type="protein sequence ID" value="MEK8045640.1"/>
    <property type="molecule type" value="Genomic_DNA"/>
</dbReference>
<dbReference type="SUPFAM" id="SSF46689">
    <property type="entry name" value="Homeodomain-like"/>
    <property type="match status" value="1"/>
</dbReference>
<evidence type="ECO:0000313" key="5">
    <source>
        <dbReference type="EMBL" id="MEK8045640.1"/>
    </source>
</evidence>
<dbReference type="PROSITE" id="PS01124">
    <property type="entry name" value="HTH_ARAC_FAMILY_2"/>
    <property type="match status" value="1"/>
</dbReference>
<dbReference type="InterPro" id="IPR003313">
    <property type="entry name" value="AraC-bd"/>
</dbReference>
<comment type="caution">
    <text evidence="5">The sequence shown here is derived from an EMBL/GenBank/DDBJ whole genome shotgun (WGS) entry which is preliminary data.</text>
</comment>
<dbReference type="SUPFAM" id="SSF51182">
    <property type="entry name" value="RmlC-like cupins"/>
    <property type="match status" value="1"/>
</dbReference>
<dbReference type="PANTHER" id="PTHR46796:SF13">
    <property type="entry name" value="HTH-TYPE TRANSCRIPTIONAL ACTIVATOR RHAS"/>
    <property type="match status" value="1"/>
</dbReference>
<keyword evidence="3" id="KW-0804">Transcription</keyword>
<dbReference type="Pfam" id="PF02311">
    <property type="entry name" value="AraC_binding"/>
    <property type="match status" value="1"/>
</dbReference>
<evidence type="ECO:0000259" key="4">
    <source>
        <dbReference type="PROSITE" id="PS01124"/>
    </source>
</evidence>
<reference evidence="5 6" key="1">
    <citation type="submission" date="2024-04" db="EMBL/GenBank/DDBJ databases">
        <title>Novel species of the genus Ideonella isolated from streams.</title>
        <authorList>
            <person name="Lu H."/>
        </authorList>
    </citation>
    <scope>NUCLEOTIDE SEQUENCE [LARGE SCALE GENOMIC DNA]</scope>
    <source>
        <strain evidence="5 6">LYT19W</strain>
    </source>
</reference>
<dbReference type="InterPro" id="IPR047264">
    <property type="entry name" value="Cupin_HpaA-like_N"/>
</dbReference>
<dbReference type="Pfam" id="PF12833">
    <property type="entry name" value="HTH_18"/>
    <property type="match status" value="1"/>
</dbReference>
<evidence type="ECO:0000313" key="6">
    <source>
        <dbReference type="Proteomes" id="UP001379945"/>
    </source>
</evidence>
<evidence type="ECO:0000256" key="2">
    <source>
        <dbReference type="ARBA" id="ARBA00023125"/>
    </source>
</evidence>
<feature type="domain" description="HTH araC/xylS-type" evidence="4">
    <location>
        <begin position="206"/>
        <end position="304"/>
    </location>
</feature>
<dbReference type="SMART" id="SM00342">
    <property type="entry name" value="HTH_ARAC"/>
    <property type="match status" value="1"/>
</dbReference>
<dbReference type="InterPro" id="IPR014710">
    <property type="entry name" value="RmlC-like_jellyroll"/>
</dbReference>
<dbReference type="Gene3D" id="2.60.120.10">
    <property type="entry name" value="Jelly Rolls"/>
    <property type="match status" value="1"/>
</dbReference>
<name>A0ABU9C1B4_9BURK</name>
<dbReference type="InterPro" id="IPR009057">
    <property type="entry name" value="Homeodomain-like_sf"/>
</dbReference>
<dbReference type="CDD" id="cd06999">
    <property type="entry name" value="cupin_HpaA-like_N"/>
    <property type="match status" value="1"/>
</dbReference>
<organism evidence="5 6">
    <name type="scientific">Ideonella margarita</name>
    <dbReference type="NCBI Taxonomy" id="2984191"/>
    <lineage>
        <taxon>Bacteria</taxon>
        <taxon>Pseudomonadati</taxon>
        <taxon>Pseudomonadota</taxon>
        <taxon>Betaproteobacteria</taxon>
        <taxon>Burkholderiales</taxon>
        <taxon>Sphaerotilaceae</taxon>
        <taxon>Ideonella</taxon>
    </lineage>
</organism>
<dbReference type="InterPro" id="IPR018060">
    <property type="entry name" value="HTH_AraC"/>
</dbReference>
<proteinExistence type="predicted"/>
<accession>A0ABU9C1B4</accession>